<dbReference type="Proteomes" id="UP001207654">
    <property type="component" value="Unassembled WGS sequence"/>
</dbReference>
<proteinExistence type="predicted"/>
<gene>
    <name evidence="2" type="ORF">OV287_09460</name>
</gene>
<feature type="compositionally biased region" description="Polar residues" evidence="1">
    <location>
        <begin position="18"/>
        <end position="29"/>
    </location>
</feature>
<keyword evidence="3" id="KW-1185">Reference proteome</keyword>
<evidence type="ECO:0000313" key="2">
    <source>
        <dbReference type="EMBL" id="MCY1074714.1"/>
    </source>
</evidence>
<accession>A0ABT3ZZ78</accession>
<dbReference type="RefSeq" id="WP_267533673.1">
    <property type="nucleotide sequence ID" value="NZ_JAPNKA010000001.1"/>
</dbReference>
<name>A0ABT3ZZ78_9BACT</name>
<dbReference type="EMBL" id="JAPNKA010000001">
    <property type="protein sequence ID" value="MCY1074714.1"/>
    <property type="molecule type" value="Genomic_DNA"/>
</dbReference>
<feature type="region of interest" description="Disordered" evidence="1">
    <location>
        <begin position="1"/>
        <end position="84"/>
    </location>
</feature>
<feature type="compositionally biased region" description="Basic and acidic residues" evidence="1">
    <location>
        <begin position="33"/>
        <end position="47"/>
    </location>
</feature>
<evidence type="ECO:0000313" key="3">
    <source>
        <dbReference type="Proteomes" id="UP001207654"/>
    </source>
</evidence>
<organism evidence="2 3">
    <name type="scientific">Archangium lansingense</name>
    <dbReference type="NCBI Taxonomy" id="2995310"/>
    <lineage>
        <taxon>Bacteria</taxon>
        <taxon>Pseudomonadati</taxon>
        <taxon>Myxococcota</taxon>
        <taxon>Myxococcia</taxon>
        <taxon>Myxococcales</taxon>
        <taxon>Cystobacterineae</taxon>
        <taxon>Archangiaceae</taxon>
        <taxon>Archangium</taxon>
    </lineage>
</organism>
<evidence type="ECO:0000256" key="1">
    <source>
        <dbReference type="SAM" id="MobiDB-lite"/>
    </source>
</evidence>
<reference evidence="2 3" key="1">
    <citation type="submission" date="2022-11" db="EMBL/GenBank/DDBJ databases">
        <title>Minimal conservation of predation-associated metabolite biosynthetic gene clusters underscores biosynthetic potential of Myxococcota including descriptions for ten novel species: Archangium lansinium sp. nov., Myxococcus landrumus sp. nov., Nannocystis bai.</title>
        <authorList>
            <person name="Ahearne A."/>
            <person name="Stevens C."/>
            <person name="Phillips K."/>
        </authorList>
    </citation>
    <scope>NUCLEOTIDE SEQUENCE [LARGE SCALE GENOMIC DNA]</scope>
    <source>
        <strain evidence="2 3">MIWBW</strain>
    </source>
</reference>
<protein>
    <submittedName>
        <fullName evidence="2">Uncharacterized protein</fullName>
    </submittedName>
</protein>
<comment type="caution">
    <text evidence="2">The sequence shown here is derived from an EMBL/GenBank/DDBJ whole genome shotgun (WGS) entry which is preliminary data.</text>
</comment>
<sequence length="84" mass="8437">MAGKFSKTTPPGGGYTDAVTQSRGLTDTSGRGVPDERRTFSDQREGYGSDPTNTPPGLSAEGAGGSEDAGTESDEAPSGRVQGG</sequence>